<evidence type="ECO:0000313" key="2">
    <source>
        <dbReference type="Proteomes" id="UP000672097"/>
    </source>
</evidence>
<reference evidence="1 2" key="1">
    <citation type="submission" date="2021-04" db="EMBL/GenBank/DDBJ databases">
        <title>The genome sequence of type strain Ideonella paludis KCTC 32238.</title>
        <authorList>
            <person name="Liu Y."/>
        </authorList>
    </citation>
    <scope>NUCLEOTIDE SEQUENCE [LARGE SCALE GENOMIC DNA]</scope>
    <source>
        <strain evidence="1 2">KCTC 32238</strain>
    </source>
</reference>
<dbReference type="RefSeq" id="WP_210808073.1">
    <property type="nucleotide sequence ID" value="NZ_JAGQDG010000003.1"/>
</dbReference>
<comment type="caution">
    <text evidence="1">The sequence shown here is derived from an EMBL/GenBank/DDBJ whole genome shotgun (WGS) entry which is preliminary data.</text>
</comment>
<proteinExistence type="predicted"/>
<organism evidence="1 2">
    <name type="scientific">Ideonella paludis</name>
    <dbReference type="NCBI Taxonomy" id="1233411"/>
    <lineage>
        <taxon>Bacteria</taxon>
        <taxon>Pseudomonadati</taxon>
        <taxon>Pseudomonadota</taxon>
        <taxon>Betaproteobacteria</taxon>
        <taxon>Burkholderiales</taxon>
        <taxon>Sphaerotilaceae</taxon>
        <taxon>Ideonella</taxon>
    </lineage>
</organism>
<name>A0ABS5DVT5_9BURK</name>
<protein>
    <submittedName>
        <fullName evidence="1">DUF2917 domain-containing protein</fullName>
    </submittedName>
</protein>
<dbReference type="InterPro" id="IPR021317">
    <property type="entry name" value="DUF2917"/>
</dbReference>
<sequence length="100" mass="10421">MNTALPPLAAPAATAAMAPTAVPKAAQPSTPVHTLAPGALRRLRGCAGRQVTVLQGRLWLTEPGDADDHFVAAGHTRVLFSDGPVVIENDGPCEVRYQLT</sequence>
<dbReference type="Proteomes" id="UP000672097">
    <property type="component" value="Unassembled WGS sequence"/>
</dbReference>
<gene>
    <name evidence="1" type="ORF">KAK11_07970</name>
</gene>
<accession>A0ABS5DVT5</accession>
<evidence type="ECO:0000313" key="1">
    <source>
        <dbReference type="EMBL" id="MBQ0935259.1"/>
    </source>
</evidence>
<keyword evidence="2" id="KW-1185">Reference proteome</keyword>
<dbReference type="Pfam" id="PF11142">
    <property type="entry name" value="DUF2917"/>
    <property type="match status" value="1"/>
</dbReference>
<dbReference type="EMBL" id="JAGQDG010000003">
    <property type="protein sequence ID" value="MBQ0935259.1"/>
    <property type="molecule type" value="Genomic_DNA"/>
</dbReference>